<dbReference type="OrthoDB" id="3626597at2759"/>
<evidence type="ECO:0000256" key="2">
    <source>
        <dbReference type="ARBA" id="ARBA00005988"/>
    </source>
</evidence>
<comment type="cofactor">
    <cofactor evidence="1">
        <name>Zn(2+)</name>
        <dbReference type="ChEBI" id="CHEBI:29105"/>
    </cofactor>
</comment>
<dbReference type="EMBL" id="JACEFF010000119">
    <property type="protein sequence ID" value="KAH9643631.1"/>
    <property type="molecule type" value="Genomic_DNA"/>
</dbReference>
<dbReference type="PROSITE" id="PS52035">
    <property type="entry name" value="PEPTIDASE_M14"/>
    <property type="match status" value="1"/>
</dbReference>
<evidence type="ECO:0000313" key="11">
    <source>
        <dbReference type="EMBL" id="KAH9643631.1"/>
    </source>
</evidence>
<keyword evidence="3" id="KW-0645">Protease</keyword>
<sequence length="661" mass="76875">MKMVSFIAIVTIFYVWLCAVSAENDITNKPASWKATKTDYPKGKEDSRLNYDQSQRKLIMKQKAQNQKYDNGTKSGMTRFVKNSETYKDDTYSSEEISSDSIDSKIREFLNNLTNNYIEFRNENKITDSNSNEKKKHMDTKDETKIIERQKDKHGKSETQISEKDNSNQNSDRNHKNQKEHNEKIFYERSRITEGKHRDRDEKSNSKPKKNKKKIHHEIKYSKNDITSTEDRKKDIKSNINIKRNKIKSEIHSKHTTTGTTKKTKLNKLRQESLPSRVWNTVKEWSTPNPSKLRTHRKKDKIALRSTRMPPMALNQFDDSVKKINNAQRSKYESPPNTLSPYAIMTQMKMVMDCFPSANSTFEIIGRTAEYNDIVIVKITDRKQRYFRVEESKYVDEVPEKKIIFIVHGLSVMGMAAMEHLSSVEELKILMSYYLNHLDKFDIFLIPLANPDGYSLTHNENGMMWNKNASPQEACRGVYLDRNFDVAWNSSRPISSCSQLYPGPAPFSEVETNAIRNIFHYFGHKILAYINVHSGTYDSKVFKGDAILFPYGYTETQFDDDKYIDLKGEVDEAMKNASFRVMSVAVESLYNWYGRISGSSVDYAAAVYGIPYAFEFVMQLYQQEGSGYPIQHYALTEIWSRLINTVFNNMWKSLRMGDTKK</sequence>
<dbReference type="SUPFAM" id="SSF53187">
    <property type="entry name" value="Zn-dependent exopeptidases"/>
    <property type="match status" value="1"/>
</dbReference>
<evidence type="ECO:0000256" key="7">
    <source>
        <dbReference type="PROSITE-ProRule" id="PRU01379"/>
    </source>
</evidence>
<gene>
    <name evidence="11" type="ORF">HF086_006107</name>
</gene>
<feature type="compositionally biased region" description="Basic residues" evidence="8">
    <location>
        <begin position="206"/>
        <end position="217"/>
    </location>
</feature>
<dbReference type="SMART" id="SM00631">
    <property type="entry name" value="Zn_pept"/>
    <property type="match status" value="1"/>
</dbReference>
<dbReference type="Gene3D" id="3.40.630.10">
    <property type="entry name" value="Zn peptidases"/>
    <property type="match status" value="1"/>
</dbReference>
<keyword evidence="9" id="KW-0732">Signal</keyword>
<evidence type="ECO:0000259" key="10">
    <source>
        <dbReference type="PROSITE" id="PS52035"/>
    </source>
</evidence>
<dbReference type="GO" id="GO:0008270">
    <property type="term" value="F:zinc ion binding"/>
    <property type="evidence" value="ECO:0007669"/>
    <property type="project" value="InterPro"/>
</dbReference>
<evidence type="ECO:0000256" key="3">
    <source>
        <dbReference type="ARBA" id="ARBA00022670"/>
    </source>
</evidence>
<name>A0A922MVQ1_SPOEX</name>
<feature type="signal peptide" evidence="9">
    <location>
        <begin position="1"/>
        <end position="22"/>
    </location>
</feature>
<feature type="chain" id="PRO_5037956018" description="Peptidase M14 domain-containing protein" evidence="9">
    <location>
        <begin position="23"/>
        <end position="661"/>
    </location>
</feature>
<evidence type="ECO:0000256" key="1">
    <source>
        <dbReference type="ARBA" id="ARBA00001947"/>
    </source>
</evidence>
<reference evidence="11" key="1">
    <citation type="journal article" date="2021" name="G3 (Bethesda)">
        <title>Genome and transcriptome analysis of the beet armyworm Spodoptera exigua reveals targets for pest control. .</title>
        <authorList>
            <person name="Simon S."/>
            <person name="Breeschoten T."/>
            <person name="Jansen H.J."/>
            <person name="Dirks R.P."/>
            <person name="Schranz M.E."/>
            <person name="Ros V.I.D."/>
        </authorList>
    </citation>
    <scope>NUCLEOTIDE SEQUENCE</scope>
    <source>
        <strain evidence="11">TB_SE_WUR_2020</strain>
    </source>
</reference>
<dbReference type="PANTHER" id="PTHR11705:SF143">
    <property type="entry name" value="SLL0236 PROTEIN"/>
    <property type="match status" value="1"/>
</dbReference>
<comment type="caution">
    <text evidence="11">The sequence shown here is derived from an EMBL/GenBank/DDBJ whole genome shotgun (WGS) entry which is preliminary data.</text>
</comment>
<comment type="similarity">
    <text evidence="2 7">Belongs to the peptidase M14 family.</text>
</comment>
<dbReference type="AlphaFoldDB" id="A0A922MVQ1"/>
<dbReference type="GO" id="GO:0005615">
    <property type="term" value="C:extracellular space"/>
    <property type="evidence" value="ECO:0007669"/>
    <property type="project" value="TreeGrafter"/>
</dbReference>
<feature type="domain" description="Peptidase M14" evidence="10">
    <location>
        <begin position="335"/>
        <end position="653"/>
    </location>
</feature>
<proteinExistence type="inferred from homology"/>
<keyword evidence="6" id="KW-0482">Metalloprotease</keyword>
<evidence type="ECO:0000256" key="8">
    <source>
        <dbReference type="SAM" id="MobiDB-lite"/>
    </source>
</evidence>
<feature type="region of interest" description="Disordered" evidence="8">
    <location>
        <begin position="128"/>
        <end position="223"/>
    </location>
</feature>
<dbReference type="PANTHER" id="PTHR11705">
    <property type="entry name" value="PROTEASE FAMILY M14 CARBOXYPEPTIDASE A,B"/>
    <property type="match status" value="1"/>
</dbReference>
<keyword evidence="5" id="KW-0862">Zinc</keyword>
<evidence type="ECO:0000256" key="4">
    <source>
        <dbReference type="ARBA" id="ARBA00022801"/>
    </source>
</evidence>
<protein>
    <recommendedName>
        <fullName evidence="10">Peptidase M14 domain-containing protein</fullName>
    </recommendedName>
</protein>
<dbReference type="GO" id="GO:0004181">
    <property type="term" value="F:metallocarboxypeptidase activity"/>
    <property type="evidence" value="ECO:0007669"/>
    <property type="project" value="InterPro"/>
</dbReference>
<evidence type="ECO:0000256" key="6">
    <source>
        <dbReference type="ARBA" id="ARBA00023049"/>
    </source>
</evidence>
<evidence type="ECO:0000256" key="5">
    <source>
        <dbReference type="ARBA" id="ARBA00022833"/>
    </source>
</evidence>
<dbReference type="GO" id="GO:0006508">
    <property type="term" value="P:proteolysis"/>
    <property type="evidence" value="ECO:0007669"/>
    <property type="project" value="UniProtKB-KW"/>
</dbReference>
<dbReference type="Pfam" id="PF00246">
    <property type="entry name" value="Peptidase_M14"/>
    <property type="match status" value="1"/>
</dbReference>
<comment type="caution">
    <text evidence="7">Lacks conserved residue(s) required for the propagation of feature annotation.</text>
</comment>
<feature type="compositionally biased region" description="Basic and acidic residues" evidence="8">
    <location>
        <begin position="139"/>
        <end position="205"/>
    </location>
</feature>
<accession>A0A922MVQ1</accession>
<dbReference type="InterPro" id="IPR000834">
    <property type="entry name" value="Peptidase_M14"/>
</dbReference>
<evidence type="ECO:0000256" key="9">
    <source>
        <dbReference type="SAM" id="SignalP"/>
    </source>
</evidence>
<dbReference type="Proteomes" id="UP000814243">
    <property type="component" value="Unassembled WGS sequence"/>
</dbReference>
<organism evidence="11 12">
    <name type="scientific">Spodoptera exigua</name>
    <name type="common">Beet armyworm</name>
    <name type="synonym">Noctua fulgens</name>
    <dbReference type="NCBI Taxonomy" id="7107"/>
    <lineage>
        <taxon>Eukaryota</taxon>
        <taxon>Metazoa</taxon>
        <taxon>Ecdysozoa</taxon>
        <taxon>Arthropoda</taxon>
        <taxon>Hexapoda</taxon>
        <taxon>Insecta</taxon>
        <taxon>Pterygota</taxon>
        <taxon>Neoptera</taxon>
        <taxon>Endopterygota</taxon>
        <taxon>Lepidoptera</taxon>
        <taxon>Glossata</taxon>
        <taxon>Ditrysia</taxon>
        <taxon>Noctuoidea</taxon>
        <taxon>Noctuidae</taxon>
        <taxon>Amphipyrinae</taxon>
        <taxon>Spodoptera</taxon>
    </lineage>
</organism>
<evidence type="ECO:0000313" key="12">
    <source>
        <dbReference type="Proteomes" id="UP000814243"/>
    </source>
</evidence>
<keyword evidence="4" id="KW-0378">Hydrolase</keyword>